<name>A0A5S9M6J3_BACIA</name>
<evidence type="ECO:0008006" key="4">
    <source>
        <dbReference type="Google" id="ProtNLM"/>
    </source>
</evidence>
<reference evidence="2 3" key="1">
    <citation type="submission" date="2019-12" db="EMBL/GenBank/DDBJ databases">
        <title>Full genome sequence of a Bacillus safensis strain isolated from commercially available natto in Indonesia.</title>
        <authorList>
            <person name="Yoshida M."/>
            <person name="Uomi M."/>
            <person name="Waturangi D."/>
            <person name="Ekaputri J.J."/>
            <person name="Setiamarga D.H.E."/>
        </authorList>
    </citation>
    <scope>NUCLEOTIDE SEQUENCE [LARGE SCALE GENOMIC DNA]</scope>
    <source>
        <strain evidence="2 3">IDN1</strain>
    </source>
</reference>
<proteinExistence type="predicted"/>
<feature type="compositionally biased region" description="Basic and acidic residues" evidence="1">
    <location>
        <begin position="299"/>
        <end position="316"/>
    </location>
</feature>
<dbReference type="SUPFAM" id="SSF49899">
    <property type="entry name" value="Concanavalin A-like lectins/glucanases"/>
    <property type="match status" value="1"/>
</dbReference>
<dbReference type="Proteomes" id="UP000464658">
    <property type="component" value="Chromosome"/>
</dbReference>
<feature type="region of interest" description="Disordered" evidence="1">
    <location>
        <begin position="294"/>
        <end position="352"/>
    </location>
</feature>
<organism evidence="2 3">
    <name type="scientific">Bacillus safensis</name>
    <dbReference type="NCBI Taxonomy" id="561879"/>
    <lineage>
        <taxon>Bacteria</taxon>
        <taxon>Bacillati</taxon>
        <taxon>Bacillota</taxon>
        <taxon>Bacilli</taxon>
        <taxon>Bacillales</taxon>
        <taxon>Bacillaceae</taxon>
        <taxon>Bacillus</taxon>
    </lineage>
</organism>
<evidence type="ECO:0000256" key="1">
    <source>
        <dbReference type="SAM" id="MobiDB-lite"/>
    </source>
</evidence>
<dbReference type="EMBL" id="AP021906">
    <property type="protein sequence ID" value="BBP89137.1"/>
    <property type="molecule type" value="Genomic_DNA"/>
</dbReference>
<sequence>MQKEAITALTDGIGKIEGQVTTEGEDTEPPVFSHKGPNEIFASTPTPLSITAEDEVAVTNVSLSYQVDQGKRETLQAKRTDGNHLKGTYVVQLPELEGENVTYRWIVKDFGENEAASEPYTLPIKKHPSRLATRKILKLGQVDGSVVEQKILGSGGKPTTGPKQAFTGDHVYATNLDSPYENQTDAHLSMPMIAVPESGSSFLQFQYWHDDLKQIMTMCIFMCSLRGKMLSKWQPTQAKKTSGWTKGEVDLSAYKGQNVRVIFQLRTDGSVTKDGFYLDDVKITDQALPQKAKKQLGVIKKEKPAQEQKKPVDPKSAKPAKIKRKACPDEKGKKLRCPIYQSSSDEGRNQCS</sequence>
<accession>A0A5S9M6J3</accession>
<dbReference type="InterPro" id="IPR013320">
    <property type="entry name" value="ConA-like_dom_sf"/>
</dbReference>
<evidence type="ECO:0000313" key="2">
    <source>
        <dbReference type="EMBL" id="BBP89137.1"/>
    </source>
</evidence>
<protein>
    <recommendedName>
        <fullName evidence="4">MAM domain-containing protein</fullName>
    </recommendedName>
</protein>
<gene>
    <name evidence="2" type="ORF">BsIDN1_27550</name>
</gene>
<evidence type="ECO:0000313" key="3">
    <source>
        <dbReference type="Proteomes" id="UP000464658"/>
    </source>
</evidence>
<dbReference type="Gene3D" id="2.60.120.200">
    <property type="match status" value="1"/>
</dbReference>
<dbReference type="Pfam" id="PF20773">
    <property type="entry name" value="InhA-like_MAM"/>
    <property type="match status" value="1"/>
</dbReference>
<dbReference type="AlphaFoldDB" id="A0A5S9M6J3"/>